<organism evidence="3 4">
    <name type="scientific">Pleomorphomonas diazotrophica</name>
    <dbReference type="NCBI Taxonomy" id="1166257"/>
    <lineage>
        <taxon>Bacteria</taxon>
        <taxon>Pseudomonadati</taxon>
        <taxon>Pseudomonadota</taxon>
        <taxon>Alphaproteobacteria</taxon>
        <taxon>Hyphomicrobiales</taxon>
        <taxon>Pleomorphomonadaceae</taxon>
        <taxon>Pleomorphomonas</taxon>
    </lineage>
</organism>
<evidence type="ECO:0000259" key="2">
    <source>
        <dbReference type="Pfam" id="PF04809"/>
    </source>
</evidence>
<evidence type="ECO:0000256" key="1">
    <source>
        <dbReference type="ARBA" id="ARBA00010832"/>
    </source>
</evidence>
<dbReference type="RefSeq" id="WP_101288087.1">
    <property type="nucleotide sequence ID" value="NZ_FOUQ01000001.1"/>
</dbReference>
<dbReference type="Proteomes" id="UP000233491">
    <property type="component" value="Unassembled WGS sequence"/>
</dbReference>
<dbReference type="Gene3D" id="3.30.1370.140">
    <property type="entry name" value="HupH hydrogenase expression protein, C-terminal domain"/>
    <property type="match status" value="2"/>
</dbReference>
<dbReference type="OrthoDB" id="6560677at2"/>
<dbReference type="AlphaFoldDB" id="A0A1I4QAY1"/>
<proteinExistence type="inferred from homology"/>
<gene>
    <name evidence="3" type="ORF">CXZ10_05590</name>
</gene>
<comment type="similarity">
    <text evidence="1">Belongs to the HupH/HyaF family.</text>
</comment>
<accession>A0A1I4QAY1</accession>
<feature type="domain" description="HupH hydrogenase expression protein C-terminal" evidence="2">
    <location>
        <begin position="38"/>
        <end position="131"/>
    </location>
</feature>
<dbReference type="Pfam" id="PF04809">
    <property type="entry name" value="HupH_C"/>
    <property type="match status" value="2"/>
</dbReference>
<sequence length="267" mass="28311">MTTDLPTTGRTTGTGTLAFLATSDAEALIARCPGVARLIPEMAAALERQTATAPGLLFDLAPLSDDERLLLNEILGEGEVGATVALPDGVVAEIAESVFAGLWRVRFLGPNNAIIADYAEVSAVPQAVRRAAAMTLPRLDLGDLPAGVMNAPAVLVEIADRAERYRPGEPNHIISLTLMPMLAEDIELLVDRLGTGPVKIVSRGYGSCRVQAAAVHNVWSVQFFNAMDAILLDTIEVGDVPAAAQAAVEDFHDSAIRLREIGEAYFQ</sequence>
<dbReference type="EMBL" id="PJNW01000002">
    <property type="protein sequence ID" value="PKR90824.1"/>
    <property type="molecule type" value="Genomic_DNA"/>
</dbReference>
<evidence type="ECO:0000313" key="4">
    <source>
        <dbReference type="Proteomes" id="UP000233491"/>
    </source>
</evidence>
<feature type="domain" description="HupH hydrogenase expression protein C-terminal" evidence="2">
    <location>
        <begin position="148"/>
        <end position="264"/>
    </location>
</feature>
<evidence type="ECO:0000313" key="3">
    <source>
        <dbReference type="EMBL" id="PKR90824.1"/>
    </source>
</evidence>
<name>A0A1I4QAY1_9HYPH</name>
<reference evidence="3 4" key="1">
    <citation type="submission" date="2017-12" db="EMBL/GenBank/DDBJ databases">
        <title>Anaerobic carbon monoxide metabolism by Pleomorphomonas carboxyditropha sp. nov., a new mesophilic hydrogenogenic carboxidotroph.</title>
        <authorList>
            <person name="Esquivel-Elizondo S."/>
            <person name="Krajmalnik-Brown R."/>
        </authorList>
    </citation>
    <scope>NUCLEOTIDE SEQUENCE [LARGE SCALE GENOMIC DNA]</scope>
    <source>
        <strain evidence="3 4">R5-392</strain>
    </source>
</reference>
<keyword evidence="4" id="KW-1185">Reference proteome</keyword>
<dbReference type="InterPro" id="IPR006894">
    <property type="entry name" value="HupH_Hydgase_express_prot_C"/>
</dbReference>
<dbReference type="InterPro" id="IPR038527">
    <property type="entry name" value="HupH_C_sf"/>
</dbReference>
<comment type="caution">
    <text evidence="3">The sequence shown here is derived from an EMBL/GenBank/DDBJ whole genome shotgun (WGS) entry which is preliminary data.</text>
</comment>
<protein>
    <submittedName>
        <fullName evidence="3">Hydrogenase expression/formation protein</fullName>
    </submittedName>
</protein>